<accession>H3BWM4</accession>
<dbReference type="SUPFAM" id="SSF48726">
    <property type="entry name" value="Immunoglobulin"/>
    <property type="match status" value="3"/>
</dbReference>
<dbReference type="GeneTree" id="ENSGT01100000263479"/>
<evidence type="ECO:0000256" key="2">
    <source>
        <dbReference type="ARBA" id="ARBA00023157"/>
    </source>
</evidence>
<dbReference type="Pfam" id="PF13895">
    <property type="entry name" value="Ig_2"/>
    <property type="match status" value="1"/>
</dbReference>
<dbReference type="Gene3D" id="2.60.40.10">
    <property type="entry name" value="Immunoglobulins"/>
    <property type="match status" value="3"/>
</dbReference>
<dbReference type="InParanoid" id="H3BWM4"/>
<reference evidence="6" key="3">
    <citation type="submission" date="2025-09" db="UniProtKB">
        <authorList>
            <consortium name="Ensembl"/>
        </authorList>
    </citation>
    <scope>IDENTIFICATION</scope>
</reference>
<dbReference type="InterPro" id="IPR007110">
    <property type="entry name" value="Ig-like_dom"/>
</dbReference>
<evidence type="ECO:0000259" key="5">
    <source>
        <dbReference type="PROSITE" id="PS50835"/>
    </source>
</evidence>
<reference evidence="7" key="1">
    <citation type="journal article" date="2004" name="Nature">
        <title>Genome duplication in the teleost fish Tetraodon nigroviridis reveals the early vertebrate proto-karyotype.</title>
        <authorList>
            <person name="Jaillon O."/>
            <person name="Aury J.-M."/>
            <person name="Brunet F."/>
            <person name="Petit J.-L."/>
            <person name="Stange-Thomann N."/>
            <person name="Mauceli E."/>
            <person name="Bouneau L."/>
            <person name="Fischer C."/>
            <person name="Ozouf-Costaz C."/>
            <person name="Bernot A."/>
            <person name="Nicaud S."/>
            <person name="Jaffe D."/>
            <person name="Fisher S."/>
            <person name="Lutfalla G."/>
            <person name="Dossat C."/>
            <person name="Segurens B."/>
            <person name="Dasilva C."/>
            <person name="Salanoubat M."/>
            <person name="Levy M."/>
            <person name="Boudet N."/>
            <person name="Castellano S."/>
            <person name="Anthouard V."/>
            <person name="Jubin C."/>
            <person name="Castelli V."/>
            <person name="Katinka M."/>
            <person name="Vacherie B."/>
            <person name="Biemont C."/>
            <person name="Skalli Z."/>
            <person name="Cattolico L."/>
            <person name="Poulain J."/>
            <person name="De Berardinis V."/>
            <person name="Cruaud C."/>
            <person name="Duprat S."/>
            <person name="Brottier P."/>
            <person name="Coutanceau J.-P."/>
            <person name="Gouzy J."/>
            <person name="Parra G."/>
            <person name="Lardier G."/>
            <person name="Chapple C."/>
            <person name="McKernan K.J."/>
            <person name="McEwan P."/>
            <person name="Bosak S."/>
            <person name="Kellis M."/>
            <person name="Volff J.-N."/>
            <person name="Guigo R."/>
            <person name="Zody M.C."/>
            <person name="Mesirov J."/>
            <person name="Lindblad-Toh K."/>
            <person name="Birren B."/>
            <person name="Nusbaum C."/>
            <person name="Kahn D."/>
            <person name="Robinson-Rechavi M."/>
            <person name="Laudet V."/>
            <person name="Schachter V."/>
            <person name="Quetier F."/>
            <person name="Saurin W."/>
            <person name="Scarpelli C."/>
            <person name="Wincker P."/>
            <person name="Lander E.S."/>
            <person name="Weissenbach J."/>
            <person name="Roest Crollius H."/>
        </authorList>
    </citation>
    <scope>NUCLEOTIDE SEQUENCE [LARGE SCALE GENOMIC DNA]</scope>
</reference>
<dbReference type="InterPro" id="IPR036179">
    <property type="entry name" value="Ig-like_dom_sf"/>
</dbReference>
<keyword evidence="7" id="KW-1185">Reference proteome</keyword>
<dbReference type="InterPro" id="IPR013783">
    <property type="entry name" value="Ig-like_fold"/>
</dbReference>
<dbReference type="InterPro" id="IPR003599">
    <property type="entry name" value="Ig_sub"/>
</dbReference>
<proteinExistence type="predicted"/>
<evidence type="ECO:0000313" key="7">
    <source>
        <dbReference type="Proteomes" id="UP000007303"/>
    </source>
</evidence>
<dbReference type="HOGENOM" id="CLU_024555_3_0_1"/>
<evidence type="ECO:0000256" key="3">
    <source>
        <dbReference type="ARBA" id="ARBA00023180"/>
    </source>
</evidence>
<evidence type="ECO:0000313" key="6">
    <source>
        <dbReference type="Ensembl" id="ENSTNIP00000000386.1"/>
    </source>
</evidence>
<dbReference type="InterPro" id="IPR013151">
    <property type="entry name" value="Immunoglobulin_dom"/>
</dbReference>
<protein>
    <recommendedName>
        <fullName evidence="5">Ig-like domain-containing protein</fullName>
    </recommendedName>
</protein>
<keyword evidence="2" id="KW-1015">Disulfide bond</keyword>
<dbReference type="InterPro" id="IPR003598">
    <property type="entry name" value="Ig_sub2"/>
</dbReference>
<dbReference type="PANTHER" id="PTHR44337:SF20">
    <property type="entry name" value="CARCINOEMBRYONIC ANTIGEN-RELATED CELL ADHESION MOLECULE 5-RELATED"/>
    <property type="match status" value="1"/>
</dbReference>
<dbReference type="InterPro" id="IPR052598">
    <property type="entry name" value="IgSF_CEA-related"/>
</dbReference>
<keyword evidence="4" id="KW-0393">Immunoglobulin domain</keyword>
<evidence type="ECO:0000256" key="1">
    <source>
        <dbReference type="ARBA" id="ARBA00022729"/>
    </source>
</evidence>
<name>H3BWM4_TETNG</name>
<dbReference type="PROSITE" id="PS50835">
    <property type="entry name" value="IG_LIKE"/>
    <property type="match status" value="2"/>
</dbReference>
<dbReference type="AlphaFoldDB" id="H3BWM4"/>
<dbReference type="STRING" id="99883.ENSTNIP00000000386"/>
<keyword evidence="3" id="KW-0325">Glycoprotein</keyword>
<dbReference type="OMA" id="YTIQIRK"/>
<dbReference type="PANTHER" id="PTHR44337">
    <property type="entry name" value="CARCINOEMBRYONIC ANTIGEN-RELATED CELL ADHESION MOLECULE 8"/>
    <property type="match status" value="1"/>
</dbReference>
<dbReference type="Pfam" id="PF00047">
    <property type="entry name" value="ig"/>
    <property type="match status" value="1"/>
</dbReference>
<dbReference type="Proteomes" id="UP000007303">
    <property type="component" value="Unassembled WGS sequence"/>
</dbReference>
<feature type="domain" description="Ig-like" evidence="5">
    <location>
        <begin position="141"/>
        <end position="214"/>
    </location>
</feature>
<dbReference type="SMART" id="SM00409">
    <property type="entry name" value="IG"/>
    <property type="match status" value="2"/>
</dbReference>
<keyword evidence="1" id="KW-0732">Signal</keyword>
<dbReference type="Ensembl" id="ENSTNIT00000003036.1">
    <property type="protein sequence ID" value="ENSTNIP00000000386.1"/>
    <property type="gene ID" value="ENSTNIG00000001432.1"/>
</dbReference>
<evidence type="ECO:0000256" key="4">
    <source>
        <dbReference type="ARBA" id="ARBA00023319"/>
    </source>
</evidence>
<organism evidence="6 7">
    <name type="scientific">Tetraodon nigroviridis</name>
    <name type="common">Spotted green pufferfish</name>
    <name type="synonym">Chelonodon nigroviridis</name>
    <dbReference type="NCBI Taxonomy" id="99883"/>
    <lineage>
        <taxon>Eukaryota</taxon>
        <taxon>Metazoa</taxon>
        <taxon>Chordata</taxon>
        <taxon>Craniata</taxon>
        <taxon>Vertebrata</taxon>
        <taxon>Euteleostomi</taxon>
        <taxon>Actinopterygii</taxon>
        <taxon>Neopterygii</taxon>
        <taxon>Teleostei</taxon>
        <taxon>Neoteleostei</taxon>
        <taxon>Acanthomorphata</taxon>
        <taxon>Eupercaria</taxon>
        <taxon>Tetraodontiformes</taxon>
        <taxon>Tetradontoidea</taxon>
        <taxon>Tetraodontidae</taxon>
        <taxon>Tetraodon</taxon>
    </lineage>
</organism>
<sequence length="230" mass="24158">YENRANISASGSLELRNLTVGDSGQYTVIISPRQQPTQQGAATLNVYVPVSGIALSQPGGDLVEPSSSVRLSCSSSGSSISFLWLNGTSSPSGRVHVADGGSALVVDNVTRYDQGPFRCHVFNPISNGTSDPVSLTINYGPEKVEIAGPPQIRLGQRLTLNCSAESEPAAGYKWTLGATELSNSSELSFVVQKSSESGNYTCHAANSVTQRTSSAVHALLVTEQSSLLRP</sequence>
<reference evidence="6" key="2">
    <citation type="submission" date="2025-08" db="UniProtKB">
        <authorList>
            <consortium name="Ensembl"/>
        </authorList>
    </citation>
    <scope>IDENTIFICATION</scope>
</reference>
<feature type="domain" description="Ig-like" evidence="5">
    <location>
        <begin position="49"/>
        <end position="136"/>
    </location>
</feature>
<dbReference type="SMART" id="SM00408">
    <property type="entry name" value="IGc2"/>
    <property type="match status" value="2"/>
</dbReference>